<gene>
    <name evidence="1" type="ORF">BKA67DRAFT_287491</name>
</gene>
<organism evidence="1 2">
    <name type="scientific">Truncatella angustata</name>
    <dbReference type="NCBI Taxonomy" id="152316"/>
    <lineage>
        <taxon>Eukaryota</taxon>
        <taxon>Fungi</taxon>
        <taxon>Dikarya</taxon>
        <taxon>Ascomycota</taxon>
        <taxon>Pezizomycotina</taxon>
        <taxon>Sordariomycetes</taxon>
        <taxon>Xylariomycetidae</taxon>
        <taxon>Amphisphaeriales</taxon>
        <taxon>Sporocadaceae</taxon>
        <taxon>Truncatella</taxon>
    </lineage>
</organism>
<proteinExistence type="predicted"/>
<dbReference type="GeneID" id="70124880"/>
<dbReference type="RefSeq" id="XP_045958967.1">
    <property type="nucleotide sequence ID" value="XM_046095987.1"/>
</dbReference>
<comment type="caution">
    <text evidence="1">The sequence shown here is derived from an EMBL/GenBank/DDBJ whole genome shotgun (WGS) entry which is preliminary data.</text>
</comment>
<name>A0A9P8UMI6_9PEZI</name>
<dbReference type="EMBL" id="JAGPXC010000004">
    <property type="protein sequence ID" value="KAH6654697.1"/>
    <property type="molecule type" value="Genomic_DNA"/>
</dbReference>
<sequence>MACLLLVFQSISSNTTLAPRGFPKVPKSSRMVQTTKSGICTGNPLRHRSNPAAASRSLANTRSQIMGLCFRRITDMITCYWTPHQPTTNDVSLGIRHSYVPPCSIRGYKIRFESFQPHSEPKIWWERL</sequence>
<reference evidence="1" key="1">
    <citation type="journal article" date="2021" name="Nat. Commun.">
        <title>Genetic determinants of endophytism in the Arabidopsis root mycobiome.</title>
        <authorList>
            <person name="Mesny F."/>
            <person name="Miyauchi S."/>
            <person name="Thiergart T."/>
            <person name="Pickel B."/>
            <person name="Atanasova L."/>
            <person name="Karlsson M."/>
            <person name="Huettel B."/>
            <person name="Barry K.W."/>
            <person name="Haridas S."/>
            <person name="Chen C."/>
            <person name="Bauer D."/>
            <person name="Andreopoulos W."/>
            <person name="Pangilinan J."/>
            <person name="LaButti K."/>
            <person name="Riley R."/>
            <person name="Lipzen A."/>
            <person name="Clum A."/>
            <person name="Drula E."/>
            <person name="Henrissat B."/>
            <person name="Kohler A."/>
            <person name="Grigoriev I.V."/>
            <person name="Martin F.M."/>
            <person name="Hacquard S."/>
        </authorList>
    </citation>
    <scope>NUCLEOTIDE SEQUENCE</scope>
    <source>
        <strain evidence="1">MPI-SDFR-AT-0073</strain>
    </source>
</reference>
<evidence type="ECO:0000313" key="1">
    <source>
        <dbReference type="EMBL" id="KAH6654697.1"/>
    </source>
</evidence>
<keyword evidence="2" id="KW-1185">Reference proteome</keyword>
<accession>A0A9P8UMI6</accession>
<dbReference type="AlphaFoldDB" id="A0A9P8UMI6"/>
<dbReference type="Proteomes" id="UP000758603">
    <property type="component" value="Unassembled WGS sequence"/>
</dbReference>
<evidence type="ECO:0000313" key="2">
    <source>
        <dbReference type="Proteomes" id="UP000758603"/>
    </source>
</evidence>
<protein>
    <submittedName>
        <fullName evidence="1">Uncharacterized protein</fullName>
    </submittedName>
</protein>